<dbReference type="Proteomes" id="UP000464495">
    <property type="component" value="Chromosome"/>
</dbReference>
<evidence type="ECO:0000256" key="1">
    <source>
        <dbReference type="SAM" id="SignalP"/>
    </source>
</evidence>
<keyword evidence="1" id="KW-0732">Signal</keyword>
<name>A0A6P1T016_9RHOB</name>
<feature type="chain" id="PRO_5026703445" evidence="1">
    <location>
        <begin position="24"/>
        <end position="134"/>
    </location>
</feature>
<dbReference type="EMBL" id="CP046620">
    <property type="protein sequence ID" value="QHQ34619.1"/>
    <property type="molecule type" value="Genomic_DNA"/>
</dbReference>
<dbReference type="AlphaFoldDB" id="A0A6P1T016"/>
<protein>
    <submittedName>
        <fullName evidence="2">Uncharacterized protein</fullName>
    </submittedName>
</protein>
<accession>A0A6P1T016</accession>
<dbReference type="RefSeq" id="WP_161861188.1">
    <property type="nucleotide sequence ID" value="NZ_CP046620.1"/>
</dbReference>
<evidence type="ECO:0000313" key="2">
    <source>
        <dbReference type="EMBL" id="QHQ34619.1"/>
    </source>
</evidence>
<reference evidence="2 3" key="1">
    <citation type="submission" date="2019-12" db="EMBL/GenBank/DDBJ databases">
        <title>Complete genome sequence of Algicella marina strain 9Alg 56(T) isolated from the red alga Tichocarpus crinitus.</title>
        <authorList>
            <person name="Kim S.-G."/>
            <person name="Nedashkovskaya O.I."/>
        </authorList>
    </citation>
    <scope>NUCLEOTIDE SEQUENCE [LARGE SCALE GENOMIC DNA]</scope>
    <source>
        <strain evidence="2 3">9Alg 56</strain>
    </source>
</reference>
<keyword evidence="3" id="KW-1185">Reference proteome</keyword>
<dbReference type="KEGG" id="amaq:GO499_05145"/>
<evidence type="ECO:0000313" key="3">
    <source>
        <dbReference type="Proteomes" id="UP000464495"/>
    </source>
</evidence>
<feature type="signal peptide" evidence="1">
    <location>
        <begin position="1"/>
        <end position="23"/>
    </location>
</feature>
<proteinExistence type="predicted"/>
<sequence>MRTGQAIAALALTGIVITGPAVAAPGPLDSARAALRAVLAAEGVFAVTGGGIGEASWCVAGRFAKRKLGLDSDAAIRRLSRISPKGLGIRSPEGRKVIPGPGALYSYADAGALENYQGRNAETRTVSAAVAACG</sequence>
<organism evidence="2 3">
    <name type="scientific">Algicella marina</name>
    <dbReference type="NCBI Taxonomy" id="2683284"/>
    <lineage>
        <taxon>Bacteria</taxon>
        <taxon>Pseudomonadati</taxon>
        <taxon>Pseudomonadota</taxon>
        <taxon>Alphaproteobacteria</taxon>
        <taxon>Rhodobacterales</taxon>
        <taxon>Paracoccaceae</taxon>
        <taxon>Algicella</taxon>
    </lineage>
</organism>
<gene>
    <name evidence="2" type="ORF">GO499_05145</name>
</gene>